<dbReference type="SUPFAM" id="SSF46689">
    <property type="entry name" value="Homeodomain-like"/>
    <property type="match status" value="1"/>
</dbReference>
<dbReference type="PANTHER" id="PTHR24326">
    <property type="entry name" value="HOMEOBOX-LEUCINE ZIPPER PROTEIN"/>
    <property type="match status" value="1"/>
</dbReference>
<comment type="function">
    <text evidence="8">Probable transcription activator that may act as growth regulators in response to water deficit.</text>
</comment>
<evidence type="ECO:0000259" key="14">
    <source>
        <dbReference type="PROSITE" id="PS50071"/>
    </source>
</evidence>
<accession>A0A5B7BHF1</accession>
<evidence type="ECO:0000256" key="1">
    <source>
        <dbReference type="ARBA" id="ARBA00004123"/>
    </source>
</evidence>
<evidence type="ECO:0000256" key="9">
    <source>
        <dbReference type="PROSITE-ProRule" id="PRU00108"/>
    </source>
</evidence>
<feature type="compositionally biased region" description="Polar residues" evidence="13">
    <location>
        <begin position="223"/>
        <end position="240"/>
    </location>
</feature>
<dbReference type="PROSITE" id="PS50071">
    <property type="entry name" value="HOMEOBOX_2"/>
    <property type="match status" value="1"/>
</dbReference>
<reference evidence="15" key="1">
    <citation type="submission" date="2019-08" db="EMBL/GenBank/DDBJ databases">
        <title>Reference gene set and small RNA set construction with multiple tissues from Davidia involucrata Baill.</title>
        <authorList>
            <person name="Yang H."/>
            <person name="Zhou C."/>
            <person name="Li G."/>
            <person name="Wang J."/>
            <person name="Gao P."/>
            <person name="Wang M."/>
            <person name="Wang R."/>
            <person name="Zhao Y."/>
        </authorList>
    </citation>
    <scope>NUCLEOTIDE SEQUENCE</scope>
    <source>
        <tissue evidence="15">Mixed with DoveR01_LX</tissue>
    </source>
</reference>
<evidence type="ECO:0000256" key="8">
    <source>
        <dbReference type="ARBA" id="ARBA00058361"/>
    </source>
</evidence>
<comment type="subcellular location">
    <subcellularLocation>
        <location evidence="1 9 10">Nucleus</location>
    </subcellularLocation>
</comment>
<dbReference type="GO" id="GO:0000976">
    <property type="term" value="F:transcription cis-regulatory region binding"/>
    <property type="evidence" value="ECO:0007669"/>
    <property type="project" value="UniProtKB-ARBA"/>
</dbReference>
<dbReference type="InterPro" id="IPR000047">
    <property type="entry name" value="HTH_motif"/>
</dbReference>
<keyword evidence="12" id="KW-0175">Coiled coil</keyword>
<evidence type="ECO:0000256" key="10">
    <source>
        <dbReference type="RuleBase" id="RU000682"/>
    </source>
</evidence>
<evidence type="ECO:0000256" key="5">
    <source>
        <dbReference type="ARBA" id="ARBA00023163"/>
    </source>
</evidence>
<name>A0A5B7BHF1_DAVIN</name>
<dbReference type="InterPro" id="IPR045224">
    <property type="entry name" value="HDZip_class_I_plant"/>
</dbReference>
<feature type="region of interest" description="Disordered" evidence="13">
    <location>
        <begin position="165"/>
        <end position="240"/>
    </location>
</feature>
<keyword evidence="3 9" id="KW-0238">DNA-binding</keyword>
<feature type="compositionally biased region" description="Acidic residues" evidence="13">
    <location>
        <begin position="178"/>
        <end position="190"/>
    </location>
</feature>
<evidence type="ECO:0000256" key="11">
    <source>
        <dbReference type="RuleBase" id="RU369038"/>
    </source>
</evidence>
<dbReference type="CDD" id="cd00086">
    <property type="entry name" value="homeodomain"/>
    <property type="match status" value="1"/>
</dbReference>
<evidence type="ECO:0000256" key="6">
    <source>
        <dbReference type="ARBA" id="ARBA00023242"/>
    </source>
</evidence>
<dbReference type="PANTHER" id="PTHR24326:SF604">
    <property type="entry name" value="HOMEOBOX-LEUCINE ZIPPER PROTEIN ATHB-7"/>
    <property type="match status" value="1"/>
</dbReference>
<evidence type="ECO:0000256" key="3">
    <source>
        <dbReference type="ARBA" id="ARBA00023125"/>
    </source>
</evidence>
<evidence type="ECO:0000313" key="15">
    <source>
        <dbReference type="EMBL" id="MPA68065.1"/>
    </source>
</evidence>
<dbReference type="SMART" id="SM00389">
    <property type="entry name" value="HOX"/>
    <property type="match status" value="1"/>
</dbReference>
<dbReference type="PRINTS" id="PR00031">
    <property type="entry name" value="HTHREPRESSR"/>
</dbReference>
<keyword evidence="2 11" id="KW-0805">Transcription regulation</keyword>
<dbReference type="AlphaFoldDB" id="A0A5B7BHF1"/>
<gene>
    <name evidence="15" type="ORF">Din_037506</name>
</gene>
<dbReference type="GO" id="GO:0000981">
    <property type="term" value="F:DNA-binding transcription factor activity, RNA polymerase II-specific"/>
    <property type="evidence" value="ECO:0007669"/>
    <property type="project" value="UniProtKB-UniRule"/>
</dbReference>
<dbReference type="GO" id="GO:0045893">
    <property type="term" value="P:positive regulation of DNA-templated transcription"/>
    <property type="evidence" value="ECO:0007669"/>
    <property type="project" value="TreeGrafter"/>
</dbReference>
<dbReference type="FunFam" id="1.10.10.60:FF:000293">
    <property type="entry name" value="Homeobox-leucine zipper protein ATHB-7"/>
    <property type="match status" value="1"/>
</dbReference>
<dbReference type="EMBL" id="GHES01037506">
    <property type="protein sequence ID" value="MPA68065.1"/>
    <property type="molecule type" value="Transcribed_RNA"/>
</dbReference>
<dbReference type="GO" id="GO:0009414">
    <property type="term" value="P:response to water deprivation"/>
    <property type="evidence" value="ECO:0007669"/>
    <property type="project" value="UniProtKB-ARBA"/>
</dbReference>
<dbReference type="GO" id="GO:0009737">
    <property type="term" value="P:response to abscisic acid"/>
    <property type="evidence" value="ECO:0007669"/>
    <property type="project" value="UniProtKB-ARBA"/>
</dbReference>
<organism evidence="15">
    <name type="scientific">Davidia involucrata</name>
    <name type="common">Dove tree</name>
    <dbReference type="NCBI Taxonomy" id="16924"/>
    <lineage>
        <taxon>Eukaryota</taxon>
        <taxon>Viridiplantae</taxon>
        <taxon>Streptophyta</taxon>
        <taxon>Embryophyta</taxon>
        <taxon>Tracheophyta</taxon>
        <taxon>Spermatophyta</taxon>
        <taxon>Magnoliopsida</taxon>
        <taxon>eudicotyledons</taxon>
        <taxon>Gunneridae</taxon>
        <taxon>Pentapetalae</taxon>
        <taxon>asterids</taxon>
        <taxon>Cornales</taxon>
        <taxon>Nyssaceae</taxon>
        <taxon>Davidia</taxon>
    </lineage>
</organism>
<comment type="function">
    <text evidence="11">Transcription factor.</text>
</comment>
<keyword evidence="6 9" id="KW-0539">Nucleus</keyword>
<evidence type="ECO:0000256" key="12">
    <source>
        <dbReference type="SAM" id="Coils"/>
    </source>
</evidence>
<keyword evidence="4 9" id="KW-0371">Homeobox</keyword>
<feature type="coiled-coil region" evidence="12">
    <location>
        <begin position="105"/>
        <end position="132"/>
    </location>
</feature>
<protein>
    <recommendedName>
        <fullName evidence="11">Homeobox-leucine zipper protein</fullName>
    </recommendedName>
    <alternativeName>
        <fullName evidence="11">HD-ZIP protein</fullName>
    </alternativeName>
    <alternativeName>
        <fullName evidence="11">Homeodomain transcription factor</fullName>
    </alternativeName>
</protein>
<evidence type="ECO:0000256" key="7">
    <source>
        <dbReference type="ARBA" id="ARBA00025748"/>
    </source>
</evidence>
<feature type="DNA-binding region" description="Homeobox" evidence="9">
    <location>
        <begin position="27"/>
        <end position="86"/>
    </location>
</feature>
<comment type="similarity">
    <text evidence="7 11">Belongs to the HD-ZIP homeobox family. Class I subfamily.</text>
</comment>
<evidence type="ECO:0000256" key="4">
    <source>
        <dbReference type="ARBA" id="ARBA00023155"/>
    </source>
</evidence>
<dbReference type="InterPro" id="IPR003106">
    <property type="entry name" value="Leu_zip_homeo"/>
</dbReference>
<dbReference type="InterPro" id="IPR009057">
    <property type="entry name" value="Homeodomain-like_sf"/>
</dbReference>
<sequence>MLDAGEYSSSAAMAAECFSSLKKKKMMSKNKRRFSDEQIRSLETIFESESKLEPRKKLQLARELGLQPRQVAIWFQNRRARWKSKQLERDYTILRSNYNTLSSQFETLKKEKQSLVIQLQKLKDVMEKSDREESQSCGKEVAGNNIDIKSEKGKIKAEFEVNPSVSLERSEHGFGVLSEDDDDDDDDENTDSSMKADYFGLNEEADLLNTAEAEPEPEPGDDSLTSPENWGSLDSNGLYDQSSSYQWWDFWS</sequence>
<keyword evidence="5 11" id="KW-0804">Transcription</keyword>
<dbReference type="InterPro" id="IPR001356">
    <property type="entry name" value="HD"/>
</dbReference>
<evidence type="ECO:0000256" key="2">
    <source>
        <dbReference type="ARBA" id="ARBA00023015"/>
    </source>
</evidence>
<proteinExistence type="inferred from homology"/>
<dbReference type="Pfam" id="PF02183">
    <property type="entry name" value="HALZ"/>
    <property type="match status" value="1"/>
</dbReference>
<dbReference type="InterPro" id="IPR017970">
    <property type="entry name" value="Homeobox_CS"/>
</dbReference>
<dbReference type="Pfam" id="PF00046">
    <property type="entry name" value="Homeodomain"/>
    <property type="match status" value="1"/>
</dbReference>
<dbReference type="Gene3D" id="1.10.10.60">
    <property type="entry name" value="Homeodomain-like"/>
    <property type="match status" value="1"/>
</dbReference>
<dbReference type="PROSITE" id="PS00027">
    <property type="entry name" value="HOMEOBOX_1"/>
    <property type="match status" value="1"/>
</dbReference>
<feature type="domain" description="Homeobox" evidence="14">
    <location>
        <begin position="25"/>
        <end position="85"/>
    </location>
</feature>
<evidence type="ECO:0000256" key="13">
    <source>
        <dbReference type="SAM" id="MobiDB-lite"/>
    </source>
</evidence>
<dbReference type="GO" id="GO:0005634">
    <property type="term" value="C:nucleus"/>
    <property type="evidence" value="ECO:0007669"/>
    <property type="project" value="UniProtKB-SubCell"/>
</dbReference>